<dbReference type="AlphaFoldDB" id="A0A1X7BTZ4"/>
<feature type="transmembrane region" description="Helical" evidence="6">
    <location>
        <begin position="21"/>
        <end position="42"/>
    </location>
</feature>
<evidence type="ECO:0000256" key="6">
    <source>
        <dbReference type="SAM" id="Phobius"/>
    </source>
</evidence>
<proteinExistence type="predicted"/>
<evidence type="ECO:0000313" key="8">
    <source>
        <dbReference type="Proteomes" id="UP000193224"/>
    </source>
</evidence>
<dbReference type="RefSeq" id="WP_085801079.1">
    <property type="nucleotide sequence ID" value="NZ_FWXB01000011.1"/>
</dbReference>
<feature type="region of interest" description="Disordered" evidence="5">
    <location>
        <begin position="1"/>
        <end position="20"/>
    </location>
</feature>
<dbReference type="Pfam" id="PF04228">
    <property type="entry name" value="Zn_peptidase"/>
    <property type="match status" value="1"/>
</dbReference>
<sequence length="281" mass="30300">MRLRGVRGSRNVEDRRGRRGKAGAGIGGIGLLVVLAVGYFAGIDVTPFLQGQGPSIETQAGSPRELSAEEKQAGEFSVRVLATTEAVWSGIFAQHIGRDYRPPVMVLYSGVTSSPCGNASGATGPFYCPADRKAYLDTEFFSTLSRQMGAKGDFAAAYVIAHEVAHHVQNELGILPEVNQRRQAVSETQANALTVRLELQADCLSGVWARSVDGMLEPGDLEEALNAARKIGDDYLQKRAGRVPQPHTFTHGTSEQRSRWFATGYQTGDPGQCDTFGVDQL</sequence>
<dbReference type="Proteomes" id="UP000193224">
    <property type="component" value="Unassembled WGS sequence"/>
</dbReference>
<dbReference type="PANTHER" id="PTHR30168">
    <property type="entry name" value="PUTATIVE MEMBRANE PROTEIN YPFJ"/>
    <property type="match status" value="1"/>
</dbReference>
<dbReference type="PANTHER" id="PTHR30168:SF0">
    <property type="entry name" value="INNER MEMBRANE PROTEIN"/>
    <property type="match status" value="1"/>
</dbReference>
<comment type="subcellular location">
    <subcellularLocation>
        <location evidence="1">Membrane</location>
        <topology evidence="1">Single-pass membrane protein</topology>
    </subcellularLocation>
</comment>
<dbReference type="EMBL" id="FWXB01000011">
    <property type="protein sequence ID" value="SMC13146.1"/>
    <property type="molecule type" value="Genomic_DNA"/>
</dbReference>
<evidence type="ECO:0000256" key="1">
    <source>
        <dbReference type="ARBA" id="ARBA00004167"/>
    </source>
</evidence>
<gene>
    <name evidence="7" type="ORF">ROA7745_02982</name>
</gene>
<evidence type="ECO:0000256" key="4">
    <source>
        <dbReference type="ARBA" id="ARBA00023136"/>
    </source>
</evidence>
<keyword evidence="8" id="KW-1185">Reference proteome</keyword>
<reference evidence="7 8" key="1">
    <citation type="submission" date="2017-03" db="EMBL/GenBank/DDBJ databases">
        <authorList>
            <person name="Afonso C.L."/>
            <person name="Miller P.J."/>
            <person name="Scott M.A."/>
            <person name="Spackman E."/>
            <person name="Goraichik I."/>
            <person name="Dimitrov K.M."/>
            <person name="Suarez D.L."/>
            <person name="Swayne D.E."/>
        </authorList>
    </citation>
    <scope>NUCLEOTIDE SEQUENCE [LARGE SCALE GENOMIC DNA]</scope>
    <source>
        <strain evidence="7 8">CECT 7745</strain>
    </source>
</reference>
<name>A0A1X7BTZ4_9RHOB</name>
<organism evidence="7 8">
    <name type="scientific">Roseovarius aestuarii</name>
    <dbReference type="NCBI Taxonomy" id="475083"/>
    <lineage>
        <taxon>Bacteria</taxon>
        <taxon>Pseudomonadati</taxon>
        <taxon>Pseudomonadota</taxon>
        <taxon>Alphaproteobacteria</taxon>
        <taxon>Rhodobacterales</taxon>
        <taxon>Roseobacteraceae</taxon>
        <taxon>Roseovarius</taxon>
    </lineage>
</organism>
<accession>A0A1X7BTZ4</accession>
<evidence type="ECO:0000256" key="5">
    <source>
        <dbReference type="SAM" id="MobiDB-lite"/>
    </source>
</evidence>
<keyword evidence="3 6" id="KW-1133">Transmembrane helix</keyword>
<evidence type="ECO:0000313" key="7">
    <source>
        <dbReference type="EMBL" id="SMC13146.1"/>
    </source>
</evidence>
<dbReference type="InterPro" id="IPR007343">
    <property type="entry name" value="Uncharacterised_pept_Zn_put"/>
</dbReference>
<protein>
    <submittedName>
        <fullName evidence="7">Putative neutral zinc metallopeptidase</fullName>
    </submittedName>
</protein>
<dbReference type="OrthoDB" id="9774900at2"/>
<keyword evidence="2 6" id="KW-0812">Transmembrane</keyword>
<evidence type="ECO:0000256" key="3">
    <source>
        <dbReference type="ARBA" id="ARBA00022989"/>
    </source>
</evidence>
<keyword evidence="4 6" id="KW-0472">Membrane</keyword>
<evidence type="ECO:0000256" key="2">
    <source>
        <dbReference type="ARBA" id="ARBA00022692"/>
    </source>
</evidence>
<dbReference type="GO" id="GO:0016020">
    <property type="term" value="C:membrane"/>
    <property type="evidence" value="ECO:0007669"/>
    <property type="project" value="UniProtKB-SubCell"/>
</dbReference>